<comment type="caution">
    <text evidence="4">The sequence shown here is derived from an EMBL/GenBank/DDBJ whole genome shotgun (WGS) entry which is preliminary data.</text>
</comment>
<feature type="domain" description="Aromatic amino acid beta-eliminating lyase/threonine aldolase" evidence="3">
    <location>
        <begin position="62"/>
        <end position="176"/>
    </location>
</feature>
<dbReference type="Gene3D" id="3.40.640.10">
    <property type="entry name" value="Type I PLP-dependent aspartate aminotransferase-like (Major domain)"/>
    <property type="match status" value="1"/>
</dbReference>
<comment type="cofactor">
    <cofactor evidence="1">
        <name>pyridoxal 5'-phosphate</name>
        <dbReference type="ChEBI" id="CHEBI:597326"/>
    </cofactor>
</comment>
<dbReference type="Pfam" id="PF01212">
    <property type="entry name" value="Beta_elim_lyase"/>
    <property type="match status" value="1"/>
</dbReference>
<evidence type="ECO:0000313" key="5">
    <source>
        <dbReference type="Proteomes" id="UP001224775"/>
    </source>
</evidence>
<accession>A0AAD8XSZ3</accession>
<dbReference type="InterPro" id="IPR015424">
    <property type="entry name" value="PyrdxlP-dep_Trfase"/>
</dbReference>
<dbReference type="GO" id="GO:0006520">
    <property type="term" value="P:amino acid metabolic process"/>
    <property type="evidence" value="ECO:0007669"/>
    <property type="project" value="InterPro"/>
</dbReference>
<gene>
    <name evidence="4" type="ORF">QTG54_016283</name>
</gene>
<dbReference type="GO" id="GO:0016829">
    <property type="term" value="F:lyase activity"/>
    <property type="evidence" value="ECO:0007669"/>
    <property type="project" value="UniProtKB-KW"/>
</dbReference>
<evidence type="ECO:0000259" key="3">
    <source>
        <dbReference type="Pfam" id="PF01212"/>
    </source>
</evidence>
<dbReference type="InterPro" id="IPR001597">
    <property type="entry name" value="ArAA_b-elim_lyase/Thr_aldolase"/>
</dbReference>
<dbReference type="InterPro" id="IPR015422">
    <property type="entry name" value="PyrdxlP-dep_Trfase_small"/>
</dbReference>
<dbReference type="EMBL" id="JATAAI010000055">
    <property type="protein sequence ID" value="KAK1732952.1"/>
    <property type="molecule type" value="Genomic_DNA"/>
</dbReference>
<name>A0AAD8XSZ3_9STRA</name>
<evidence type="ECO:0000256" key="1">
    <source>
        <dbReference type="ARBA" id="ARBA00001933"/>
    </source>
</evidence>
<dbReference type="Proteomes" id="UP001224775">
    <property type="component" value="Unassembled WGS sequence"/>
</dbReference>
<sequence length="411" mass="45056">MTHTRSYSGMEALITGGTMNFDVDNFKQNGCHGMASMMLSDAKDILSSENDALTTYPNQKSITCNDISTLMLELPHREIGGKLTPWDEVQGMSALCKEKGVKFHCDGARIFEGSAGYGHEALAQTAEPFDSVYISFYKGVGAVSGAMLLGDSDVILDGFRKNCRDDVFVERRRKLARVIDVLNADSNVQSIVQFDPAVPQTSMIHGYVKASLDDCKRALLTVEQSTGIRVLMRLNKVNDDESSFGCRFEWSSSRRNYGSPLLHDANAHNIHSTTMSSAVARVATRSLARRSSAALAKNQQYSTSVAVRGATPPLAPFARIPPESEKLVEHYDAIWDDGVAPEVTLDFDCQHISAGEGLAWWLGGLGFFATMYQIVKATDPESKNPAVNRVMNRVGENPVELGGWKKLQEAE</sequence>
<dbReference type="SUPFAM" id="SSF53383">
    <property type="entry name" value="PLP-dependent transferases"/>
    <property type="match status" value="1"/>
</dbReference>
<organism evidence="4 5">
    <name type="scientific">Skeletonema marinoi</name>
    <dbReference type="NCBI Taxonomy" id="267567"/>
    <lineage>
        <taxon>Eukaryota</taxon>
        <taxon>Sar</taxon>
        <taxon>Stramenopiles</taxon>
        <taxon>Ochrophyta</taxon>
        <taxon>Bacillariophyta</taxon>
        <taxon>Coscinodiscophyceae</taxon>
        <taxon>Thalassiosirophycidae</taxon>
        <taxon>Thalassiosirales</taxon>
        <taxon>Skeletonemataceae</taxon>
        <taxon>Skeletonema</taxon>
        <taxon>Skeletonema marinoi-dohrnii complex</taxon>
    </lineage>
</organism>
<keyword evidence="2" id="KW-0663">Pyridoxal phosphate</keyword>
<dbReference type="Gene3D" id="3.90.1150.10">
    <property type="entry name" value="Aspartate Aminotransferase, domain 1"/>
    <property type="match status" value="1"/>
</dbReference>
<dbReference type="PANTHER" id="PTHR36401">
    <property type="entry name" value="NADH DEHYDROGENASE [UBIQUINONE] 1 BETA SUBCOMPLEX SUBUNIT 8, MITOCHONDRIAL"/>
    <property type="match status" value="1"/>
</dbReference>
<keyword evidence="5" id="KW-1185">Reference proteome</keyword>
<dbReference type="AlphaFoldDB" id="A0AAD8XSZ3"/>
<reference evidence="4" key="1">
    <citation type="submission" date="2023-06" db="EMBL/GenBank/DDBJ databases">
        <title>Survivors Of The Sea: Transcriptome response of Skeletonema marinoi to long-term dormancy.</title>
        <authorList>
            <person name="Pinder M.I.M."/>
            <person name="Kourtchenko O."/>
            <person name="Robertson E.K."/>
            <person name="Larsson T."/>
            <person name="Maumus F."/>
            <person name="Osuna-Cruz C.M."/>
            <person name="Vancaester E."/>
            <person name="Stenow R."/>
            <person name="Vandepoele K."/>
            <person name="Ploug H."/>
            <person name="Bruchert V."/>
            <person name="Godhe A."/>
            <person name="Topel M."/>
        </authorList>
    </citation>
    <scope>NUCLEOTIDE SEQUENCE</scope>
    <source>
        <strain evidence="4">R05AC</strain>
    </source>
</reference>
<dbReference type="InterPro" id="IPR038863">
    <property type="entry name" value="Put_Complex_I_su8"/>
</dbReference>
<keyword evidence="4" id="KW-0456">Lyase</keyword>
<protein>
    <submittedName>
        <fullName evidence="4">Low-specificity threonine aldolase</fullName>
        <ecNumber evidence="4">4.1.2.48</ecNumber>
    </submittedName>
</protein>
<dbReference type="PANTHER" id="PTHR36401:SF1">
    <property type="entry name" value="NADH DEHYDROGENASE [UBIQUINONE] 1 BETA SUBCOMPLEX SUBUNIT 8, MITOCHONDRIAL"/>
    <property type="match status" value="1"/>
</dbReference>
<proteinExistence type="predicted"/>
<dbReference type="EC" id="4.1.2.48" evidence="4"/>
<evidence type="ECO:0000256" key="2">
    <source>
        <dbReference type="ARBA" id="ARBA00022898"/>
    </source>
</evidence>
<dbReference type="InterPro" id="IPR015421">
    <property type="entry name" value="PyrdxlP-dep_Trfase_major"/>
</dbReference>
<evidence type="ECO:0000313" key="4">
    <source>
        <dbReference type="EMBL" id="KAK1732952.1"/>
    </source>
</evidence>